<accession>A0A1H8CZI4</accession>
<sequence>MISFALQNFVLSADAIPSTAKAVYMQLMARADEYRKCFPSIDTLAYYVGRSPRTVQRALKVLCEQGLIKKESRYRLNNSQTSNLYTLVEHKEIADTQQKEPPKSYVSKTAFTESQGASNEGCSFYDSDIIIEAQGEVPVSPIVEETVSEEKVQKENDTCVAPHMPSESAYPSTPINTTKVSQDGVTCQKQPVKKSYIMRKATIAMLFARYFIFTGIPYKEVYRMMTSPDLQASIFSSKTLSNTAKLVFIYLCAKADETRQCVVNPSNLAQSFARSKRTIQRALAELYEQNMISTDDRYNLTGNRTSCIYTIRKID</sequence>
<dbReference type="AlphaFoldDB" id="A0A1H8CZI4"/>
<organism evidence="1 2">
    <name type="scientific">Hydrogenoanaerobacterium saccharovorans</name>
    <dbReference type="NCBI Taxonomy" id="474960"/>
    <lineage>
        <taxon>Bacteria</taxon>
        <taxon>Bacillati</taxon>
        <taxon>Bacillota</taxon>
        <taxon>Clostridia</taxon>
        <taxon>Eubacteriales</taxon>
        <taxon>Oscillospiraceae</taxon>
        <taxon>Hydrogenoanaerobacterium</taxon>
    </lineage>
</organism>
<dbReference type="SUPFAM" id="SSF46785">
    <property type="entry name" value="Winged helix' DNA-binding domain"/>
    <property type="match status" value="1"/>
</dbReference>
<dbReference type="RefSeq" id="WP_092755515.1">
    <property type="nucleotide sequence ID" value="NZ_FOCG01000002.1"/>
</dbReference>
<gene>
    <name evidence="1" type="ORF">SAMN05216180_2420</name>
</gene>
<keyword evidence="2" id="KW-1185">Reference proteome</keyword>
<evidence type="ECO:0000313" key="1">
    <source>
        <dbReference type="EMBL" id="SEN00319.1"/>
    </source>
</evidence>
<dbReference type="EMBL" id="FOCG01000002">
    <property type="protein sequence ID" value="SEN00319.1"/>
    <property type="molecule type" value="Genomic_DNA"/>
</dbReference>
<dbReference type="STRING" id="474960.SAMN05216180_2420"/>
<protein>
    <submittedName>
        <fullName evidence="1">Helix-turn-helix domain-containing protein</fullName>
    </submittedName>
</protein>
<dbReference type="InterPro" id="IPR036388">
    <property type="entry name" value="WH-like_DNA-bd_sf"/>
</dbReference>
<dbReference type="Proteomes" id="UP000199158">
    <property type="component" value="Unassembled WGS sequence"/>
</dbReference>
<reference evidence="1 2" key="1">
    <citation type="submission" date="2016-10" db="EMBL/GenBank/DDBJ databases">
        <authorList>
            <person name="de Groot N.N."/>
        </authorList>
    </citation>
    <scope>NUCLEOTIDE SEQUENCE [LARGE SCALE GENOMIC DNA]</scope>
    <source>
        <strain evidence="1 2">CGMCC 1.5070</strain>
    </source>
</reference>
<dbReference type="Gene3D" id="1.10.10.10">
    <property type="entry name" value="Winged helix-like DNA-binding domain superfamily/Winged helix DNA-binding domain"/>
    <property type="match status" value="2"/>
</dbReference>
<evidence type="ECO:0000313" key="2">
    <source>
        <dbReference type="Proteomes" id="UP000199158"/>
    </source>
</evidence>
<dbReference type="Pfam" id="PF13730">
    <property type="entry name" value="HTH_36"/>
    <property type="match status" value="2"/>
</dbReference>
<dbReference type="InterPro" id="IPR036390">
    <property type="entry name" value="WH_DNA-bd_sf"/>
</dbReference>
<name>A0A1H8CZI4_9FIRM</name>
<proteinExistence type="predicted"/>
<dbReference type="OrthoDB" id="9799748at2"/>